<evidence type="ECO:0000259" key="9">
    <source>
        <dbReference type="PROSITE" id="PS50850"/>
    </source>
</evidence>
<feature type="transmembrane region" description="Helical" evidence="8">
    <location>
        <begin position="103"/>
        <end position="123"/>
    </location>
</feature>
<proteinExistence type="inferred from homology"/>
<keyword evidence="7 8" id="KW-0472">Membrane</keyword>
<evidence type="ECO:0000256" key="8">
    <source>
        <dbReference type="SAM" id="Phobius"/>
    </source>
</evidence>
<dbReference type="GO" id="GO:0016020">
    <property type="term" value="C:membrane"/>
    <property type="evidence" value="ECO:0007669"/>
    <property type="project" value="UniProtKB-SubCell"/>
</dbReference>
<gene>
    <name evidence="10" type="ORF">TRUGW13939_09492</name>
</gene>
<dbReference type="FunFam" id="1.20.1250.20:FF:000382">
    <property type="entry name" value="Nitrate transporter CrnA"/>
    <property type="match status" value="1"/>
</dbReference>
<evidence type="ECO:0000313" key="10">
    <source>
        <dbReference type="EMBL" id="QKX62333.1"/>
    </source>
</evidence>
<feature type="transmembrane region" description="Helical" evidence="8">
    <location>
        <begin position="161"/>
        <end position="180"/>
    </location>
</feature>
<keyword evidence="4 8" id="KW-0812">Transmembrane</keyword>
<dbReference type="AlphaFoldDB" id="A0A7H8RCQ1"/>
<evidence type="ECO:0000256" key="1">
    <source>
        <dbReference type="ARBA" id="ARBA00004141"/>
    </source>
</evidence>
<dbReference type="Gene3D" id="1.20.1250.20">
    <property type="entry name" value="MFS general substrate transporter like domains"/>
    <property type="match status" value="2"/>
</dbReference>
<dbReference type="Proteomes" id="UP000509510">
    <property type="component" value="Chromosome V"/>
</dbReference>
<evidence type="ECO:0000256" key="2">
    <source>
        <dbReference type="ARBA" id="ARBA00008432"/>
    </source>
</evidence>
<evidence type="ECO:0000256" key="7">
    <source>
        <dbReference type="ARBA" id="ARBA00023136"/>
    </source>
</evidence>
<protein>
    <recommendedName>
        <fullName evidence="9">Major facilitator superfamily (MFS) profile domain-containing protein</fullName>
    </recommendedName>
</protein>
<dbReference type="InterPro" id="IPR036259">
    <property type="entry name" value="MFS_trans_sf"/>
</dbReference>
<reference evidence="11" key="1">
    <citation type="submission" date="2020-06" db="EMBL/GenBank/DDBJ databases">
        <title>A chromosome-scale genome assembly of Talaromyces rugulosus W13939.</title>
        <authorList>
            <person name="Wang B."/>
            <person name="Guo L."/>
            <person name="Ye K."/>
            <person name="Wang L."/>
        </authorList>
    </citation>
    <scope>NUCLEOTIDE SEQUENCE [LARGE SCALE GENOMIC DNA]</scope>
    <source>
        <strain evidence="11">W13939</strain>
    </source>
</reference>
<dbReference type="Pfam" id="PF07690">
    <property type="entry name" value="MFS_1"/>
    <property type="match status" value="1"/>
</dbReference>
<evidence type="ECO:0000256" key="3">
    <source>
        <dbReference type="ARBA" id="ARBA00022448"/>
    </source>
</evidence>
<evidence type="ECO:0000256" key="5">
    <source>
        <dbReference type="ARBA" id="ARBA00022989"/>
    </source>
</evidence>
<feature type="transmembrane region" description="Helical" evidence="8">
    <location>
        <begin position="200"/>
        <end position="220"/>
    </location>
</feature>
<dbReference type="SUPFAM" id="SSF103473">
    <property type="entry name" value="MFS general substrate transporter"/>
    <property type="match status" value="1"/>
</dbReference>
<comment type="subcellular location">
    <subcellularLocation>
        <location evidence="1">Membrane</location>
        <topology evidence="1">Multi-pass membrane protein</topology>
    </subcellularLocation>
</comment>
<dbReference type="InterPro" id="IPR044772">
    <property type="entry name" value="NO3_transporter"/>
</dbReference>
<dbReference type="OrthoDB" id="434240at2759"/>
<feature type="domain" description="Major facilitator superfamily (MFS) profile" evidence="9">
    <location>
        <begin position="37"/>
        <end position="495"/>
    </location>
</feature>
<feature type="transmembrane region" description="Helical" evidence="8">
    <location>
        <begin position="129"/>
        <end position="149"/>
    </location>
</feature>
<organism evidence="10 11">
    <name type="scientific">Talaromyces rugulosus</name>
    <name type="common">Penicillium rugulosum</name>
    <dbReference type="NCBI Taxonomy" id="121627"/>
    <lineage>
        <taxon>Eukaryota</taxon>
        <taxon>Fungi</taxon>
        <taxon>Dikarya</taxon>
        <taxon>Ascomycota</taxon>
        <taxon>Pezizomycotina</taxon>
        <taxon>Eurotiomycetes</taxon>
        <taxon>Eurotiomycetidae</taxon>
        <taxon>Eurotiales</taxon>
        <taxon>Trichocomaceae</taxon>
        <taxon>Talaromyces</taxon>
        <taxon>Talaromyces sect. Islandici</taxon>
    </lineage>
</organism>
<keyword evidence="5 8" id="KW-1133">Transmembrane helix</keyword>
<dbReference type="InterPro" id="IPR011701">
    <property type="entry name" value="MFS"/>
</dbReference>
<feature type="transmembrane region" description="Helical" evidence="8">
    <location>
        <begin position="307"/>
        <end position="329"/>
    </location>
</feature>
<evidence type="ECO:0000313" key="11">
    <source>
        <dbReference type="Proteomes" id="UP000509510"/>
    </source>
</evidence>
<dbReference type="GO" id="GO:0015112">
    <property type="term" value="F:nitrate transmembrane transporter activity"/>
    <property type="evidence" value="ECO:0007669"/>
    <property type="project" value="InterPro"/>
</dbReference>
<dbReference type="GeneID" id="55996975"/>
<keyword evidence="3" id="KW-0813">Transport</keyword>
<dbReference type="PANTHER" id="PTHR23515">
    <property type="entry name" value="HIGH-AFFINITY NITRATE TRANSPORTER 2.3"/>
    <property type="match status" value="1"/>
</dbReference>
<evidence type="ECO:0000256" key="6">
    <source>
        <dbReference type="ARBA" id="ARBA00023063"/>
    </source>
</evidence>
<dbReference type="CDD" id="cd17341">
    <property type="entry name" value="MFS_NRT2_like"/>
    <property type="match status" value="1"/>
</dbReference>
<keyword evidence="6" id="KW-0534">Nitrate assimilation</keyword>
<dbReference type="NCBIfam" id="TIGR00886">
    <property type="entry name" value="2A0108"/>
    <property type="match status" value="1"/>
</dbReference>
<keyword evidence="11" id="KW-1185">Reference proteome</keyword>
<dbReference type="EMBL" id="CP055902">
    <property type="protein sequence ID" value="QKX62333.1"/>
    <property type="molecule type" value="Genomic_DNA"/>
</dbReference>
<dbReference type="RefSeq" id="XP_035348507.1">
    <property type="nucleotide sequence ID" value="XM_035492614.1"/>
</dbReference>
<dbReference type="GO" id="GO:0015113">
    <property type="term" value="F:nitrite transmembrane transporter activity"/>
    <property type="evidence" value="ECO:0007669"/>
    <property type="project" value="InterPro"/>
</dbReference>
<accession>A0A7H8RCQ1</accession>
<comment type="similarity">
    <text evidence="2">Belongs to the major facilitator superfamily. Nitrate/nitrite porter (TC 2.A.1.8) family.</text>
</comment>
<evidence type="ECO:0000256" key="4">
    <source>
        <dbReference type="ARBA" id="ARBA00022692"/>
    </source>
</evidence>
<dbReference type="InterPro" id="IPR020846">
    <property type="entry name" value="MFS_dom"/>
</dbReference>
<dbReference type="KEGG" id="trg:TRUGW13939_09492"/>
<feature type="transmembrane region" description="Helical" evidence="8">
    <location>
        <begin position="383"/>
        <end position="401"/>
    </location>
</feature>
<sequence>MTNNAFTRLYAAPEVNPLTYKALSVPIFNPFNQYGRVFLFSWLGFFVAFLSWFAFPPLLTDTIKKDLNMTQADVANSNIVALSATLLVRFISGPLCDRFGPRLVFIGLLLSGSIPTAMAGLVTTPSGLIALRFFVGILGASFVPCQVWTTGFFDKSVVGSANALTAGLGNAGGGVTYFAIPAVYNSLVARGLTEHKAWRVTYIVPFIIIVAIALCMMFTCPDTPTGKWSERHLNGVDTPLTMGKPELGSPEIIPSGMATPNSILKADAKVQGTPDPESQIDSSKGQVLQELVVAPTWRETMQVMLSLPTLSLAMLYACTFGVELALDAVLGSYYAHNFPSLGQTKSGEWAAMFGLLNVVFRPLGGYVSDIIYRRTNSLWGKKIWLSFLSVVTGAFLLAIGLSDPKSESTMFGLVAGMSFFLEAANGANFALVPHVYPFANGIVSGIVGASGNLGGIIFNIILRYNGTRYDRSIWIMGVICIVVGCDKTKPVCKRCSQTGYQCEGYGEERSFVYVIPTRTPQSHNSDGKTTEENLKQVTLKSSRQLPQPQPTNSINSSAANRVQVLSYFLDHYLPSRPANQRESQTALTWIRSLPASLGKWNYLDMALSALSLAYIGDMHQNQSVLRQGERCYDSALMRMRARLSQNSVDEGVLAACMYGGTQGWMFHVKGACWLLKLRGPPSEKSPLDMNLYRRIRAAALWDSYGSGKPTFLAKPEWRGLSDAPYDRLLDILVRLPSLLAKADQIESTTGPESLDMSTAQRLLKKCHALRDELIFWYAEFQSTEASPLFYLEPEEQHPYLEPGSDLQDVFPESVTFQNTYIAQILLLYWYGEVVVHCVMSHMQKYIREGLQNTAVKSEDTAASASQQESSHDAIANVEAVGDYFASKVCQAMAGCGRNSLQGYGFQIAMVPLWAAQQFFLTRSTRKYIWCQTVLVNFSTKGFVLAQSLGSLPLRQYPGRYVETVSSADEIV</sequence>
<dbReference type="InterPro" id="IPR004737">
    <property type="entry name" value="NO3_transporter_NarK/NarU-like"/>
</dbReference>
<dbReference type="GO" id="GO:0042128">
    <property type="term" value="P:nitrate assimilation"/>
    <property type="evidence" value="ECO:0007669"/>
    <property type="project" value="UniProtKB-KW"/>
</dbReference>
<dbReference type="PROSITE" id="PS50850">
    <property type="entry name" value="MFS"/>
    <property type="match status" value="1"/>
</dbReference>
<feature type="transmembrane region" description="Helical" evidence="8">
    <location>
        <begin position="37"/>
        <end position="55"/>
    </location>
</feature>
<name>A0A7H8RCQ1_TALRU</name>
<feature type="transmembrane region" description="Helical" evidence="8">
    <location>
        <begin position="438"/>
        <end position="462"/>
    </location>
</feature>